<evidence type="ECO:0000259" key="1">
    <source>
        <dbReference type="Pfam" id="PF01850"/>
    </source>
</evidence>
<dbReference type="RefSeq" id="WP_093835285.1">
    <property type="nucleotide sequence ID" value="NZ_FOLQ01000053.1"/>
</dbReference>
<dbReference type="AlphaFoldDB" id="A0A1I2HZG2"/>
<dbReference type="STRING" id="662367.SAMN05216167_1535"/>
<dbReference type="InterPro" id="IPR029060">
    <property type="entry name" value="PIN-like_dom_sf"/>
</dbReference>
<dbReference type="OrthoDB" id="1443334at2"/>
<dbReference type="Gene3D" id="3.40.50.1010">
    <property type="entry name" value="5'-nuclease"/>
    <property type="match status" value="1"/>
</dbReference>
<dbReference type="EMBL" id="FOLQ01000053">
    <property type="protein sequence ID" value="SFF35575.1"/>
    <property type="molecule type" value="Genomic_DNA"/>
</dbReference>
<name>A0A1I2HZG2_9BACT</name>
<dbReference type="SUPFAM" id="SSF88723">
    <property type="entry name" value="PIN domain-like"/>
    <property type="match status" value="1"/>
</dbReference>
<dbReference type="InterPro" id="IPR002716">
    <property type="entry name" value="PIN_dom"/>
</dbReference>
<organism evidence="2 3">
    <name type="scientific">Spirosoma endophyticum</name>
    <dbReference type="NCBI Taxonomy" id="662367"/>
    <lineage>
        <taxon>Bacteria</taxon>
        <taxon>Pseudomonadati</taxon>
        <taxon>Bacteroidota</taxon>
        <taxon>Cytophagia</taxon>
        <taxon>Cytophagales</taxon>
        <taxon>Cytophagaceae</taxon>
        <taxon>Spirosoma</taxon>
    </lineage>
</organism>
<sequence length="134" mass="14849">MVFDTNLVIQYVRQKRTLPARAILPVAVVGEIKAFALKADWGSQKLAFVENLLKKCPIMEVTAALTDTYALVDAYSQGKLKFQPLPPGLSARNMGKNDLWIATTALYFDQELHTADNDFDHLSALGLRLVKTGI</sequence>
<keyword evidence="3" id="KW-1185">Reference proteome</keyword>
<protein>
    <recommendedName>
        <fullName evidence="1">PIN domain-containing protein</fullName>
    </recommendedName>
</protein>
<proteinExistence type="predicted"/>
<dbReference type="Proteomes" id="UP000198598">
    <property type="component" value="Unassembled WGS sequence"/>
</dbReference>
<feature type="domain" description="PIN" evidence="1">
    <location>
        <begin position="2"/>
        <end position="123"/>
    </location>
</feature>
<evidence type="ECO:0000313" key="2">
    <source>
        <dbReference type="EMBL" id="SFF35575.1"/>
    </source>
</evidence>
<accession>A0A1I2HZG2</accession>
<evidence type="ECO:0000313" key="3">
    <source>
        <dbReference type="Proteomes" id="UP000198598"/>
    </source>
</evidence>
<gene>
    <name evidence="2" type="ORF">SAMN05216167_1535</name>
</gene>
<reference evidence="2 3" key="1">
    <citation type="submission" date="2016-10" db="EMBL/GenBank/DDBJ databases">
        <authorList>
            <person name="de Groot N.N."/>
        </authorList>
    </citation>
    <scope>NUCLEOTIDE SEQUENCE [LARGE SCALE GENOMIC DNA]</scope>
    <source>
        <strain evidence="2 3">DSM 26130</strain>
    </source>
</reference>
<dbReference type="Pfam" id="PF01850">
    <property type="entry name" value="PIN"/>
    <property type="match status" value="1"/>
</dbReference>